<dbReference type="AlphaFoldDB" id="A0A8C6DNE1"/>
<dbReference type="InterPro" id="IPR057892">
    <property type="entry name" value="LIP-1_CC2"/>
</dbReference>
<proteinExistence type="predicted"/>
<feature type="region of interest" description="Disordered" evidence="2">
    <location>
        <begin position="1"/>
        <end position="20"/>
    </location>
</feature>
<dbReference type="PANTHER" id="PTHR12587">
    <property type="entry name" value="LAR INTERACTING PROTEIN LIP -RELATED PROTEIN"/>
    <property type="match status" value="1"/>
</dbReference>
<dbReference type="GO" id="GO:0050808">
    <property type="term" value="P:synapse organization"/>
    <property type="evidence" value="ECO:0007669"/>
    <property type="project" value="TreeGrafter"/>
</dbReference>
<dbReference type="PANTHER" id="PTHR12587:SF15">
    <property type="entry name" value="LIPRIN-ALPHA-1"/>
    <property type="match status" value="1"/>
</dbReference>
<sequence>MPSLQMMAGKQQEQPPASMTSEVEVLRALKFLFDHHKALDEKRSSDGSLSHEQNLAKMSELQEVIDKQLREQSQMEEHLAALSAHMRELEEDLDTARRKLLKSKELNRKLERDVREAMAQMEDTVKRITTLEKRSLTAQREAAYVHDFNDKLENEIANEDSMHRQARQGEDVKEEHNKPLSDTGDKPVSESDERLQLHLKERMAALEDKVQTLKEQGWERAQQASVLANVAQAFESDEGVSDGEGDGVTLFSSATQLSPRGQDDAETLTVTLQEQLYAIKEESCLHLLFGLPWGRSPGEGNGNPLQYSCLENPMDGEAW</sequence>
<protein>
    <recommendedName>
        <fullName evidence="3">Liprin-alpha CC2 domain-containing protein</fullName>
    </recommendedName>
</protein>
<dbReference type="GeneTree" id="ENSGT01050000244900"/>
<dbReference type="InterPro" id="IPR029515">
    <property type="entry name" value="Liprin"/>
</dbReference>
<keyword evidence="1" id="KW-0677">Repeat</keyword>
<evidence type="ECO:0000259" key="3">
    <source>
        <dbReference type="Pfam" id="PF25526"/>
    </source>
</evidence>
<feature type="domain" description="Liprin-alpha CC2" evidence="3">
    <location>
        <begin position="56"/>
        <end position="166"/>
    </location>
</feature>
<reference evidence="4" key="2">
    <citation type="submission" date="2025-09" db="UniProtKB">
        <authorList>
            <consortium name="Ensembl"/>
        </authorList>
    </citation>
    <scope>IDENTIFICATION</scope>
</reference>
<feature type="compositionally biased region" description="Polar residues" evidence="2">
    <location>
        <begin position="11"/>
        <end position="20"/>
    </location>
</feature>
<evidence type="ECO:0000313" key="5">
    <source>
        <dbReference type="Proteomes" id="UP000694544"/>
    </source>
</evidence>
<feature type="region of interest" description="Disordered" evidence="2">
    <location>
        <begin position="155"/>
        <end position="192"/>
    </location>
</feature>
<organism evidence="4 5">
    <name type="scientific">Moschus moschiferus</name>
    <name type="common">Siberian musk deer</name>
    <name type="synonym">Moschus sibiricus</name>
    <dbReference type="NCBI Taxonomy" id="68415"/>
    <lineage>
        <taxon>Eukaryota</taxon>
        <taxon>Metazoa</taxon>
        <taxon>Chordata</taxon>
        <taxon>Craniata</taxon>
        <taxon>Vertebrata</taxon>
        <taxon>Euteleostomi</taxon>
        <taxon>Mammalia</taxon>
        <taxon>Eutheria</taxon>
        <taxon>Laurasiatheria</taxon>
        <taxon>Artiodactyla</taxon>
        <taxon>Ruminantia</taxon>
        <taxon>Pecora</taxon>
        <taxon>Moschidae</taxon>
        <taxon>Moschus</taxon>
    </lineage>
</organism>
<evidence type="ECO:0000256" key="1">
    <source>
        <dbReference type="ARBA" id="ARBA00022737"/>
    </source>
</evidence>
<evidence type="ECO:0000313" key="4">
    <source>
        <dbReference type="Ensembl" id="ENSMMSP00000014103.1"/>
    </source>
</evidence>
<dbReference type="GO" id="GO:0048786">
    <property type="term" value="C:presynaptic active zone"/>
    <property type="evidence" value="ECO:0007669"/>
    <property type="project" value="TreeGrafter"/>
</dbReference>
<keyword evidence="5" id="KW-1185">Reference proteome</keyword>
<dbReference type="Pfam" id="PF25526">
    <property type="entry name" value="LIP-1"/>
    <property type="match status" value="1"/>
</dbReference>
<evidence type="ECO:0000256" key="2">
    <source>
        <dbReference type="SAM" id="MobiDB-lite"/>
    </source>
</evidence>
<reference evidence="4" key="1">
    <citation type="submission" date="2025-08" db="UniProtKB">
        <authorList>
            <consortium name="Ensembl"/>
        </authorList>
    </citation>
    <scope>IDENTIFICATION</scope>
</reference>
<dbReference type="Proteomes" id="UP000694544">
    <property type="component" value="Unplaced"/>
</dbReference>
<accession>A0A8C6DNE1</accession>
<name>A0A8C6DNE1_MOSMO</name>
<dbReference type="Ensembl" id="ENSMMST00000015568.1">
    <property type="protein sequence ID" value="ENSMMSP00000014103.1"/>
    <property type="gene ID" value="ENSMMSG00000010778.1"/>
</dbReference>